<gene>
    <name evidence="1" type="ORF">Ocin01_20024</name>
</gene>
<dbReference type="EMBL" id="LJIJ01007791">
    <property type="protein sequence ID" value="ODM86658.1"/>
    <property type="molecule type" value="Genomic_DNA"/>
</dbReference>
<protein>
    <submittedName>
        <fullName evidence="1">Uncharacterized protein</fullName>
    </submittedName>
</protein>
<evidence type="ECO:0000313" key="1">
    <source>
        <dbReference type="EMBL" id="ODM86658.1"/>
    </source>
</evidence>
<proteinExistence type="predicted"/>
<sequence length="78" mass="8805">MNQCILAVDVNMPIQKWKETVLYGCPLSHPVHRGCKEDQCGICNARDIPDEEFKALVDNPTGSDLVIQGKRKRTQRVP</sequence>
<dbReference type="Proteomes" id="UP000094527">
    <property type="component" value="Unassembled WGS sequence"/>
</dbReference>
<organism evidence="1 2">
    <name type="scientific">Orchesella cincta</name>
    <name type="common">Springtail</name>
    <name type="synonym">Podura cincta</name>
    <dbReference type="NCBI Taxonomy" id="48709"/>
    <lineage>
        <taxon>Eukaryota</taxon>
        <taxon>Metazoa</taxon>
        <taxon>Ecdysozoa</taxon>
        <taxon>Arthropoda</taxon>
        <taxon>Hexapoda</taxon>
        <taxon>Collembola</taxon>
        <taxon>Entomobryomorpha</taxon>
        <taxon>Entomobryoidea</taxon>
        <taxon>Orchesellidae</taxon>
        <taxon>Orchesellinae</taxon>
        <taxon>Orchesella</taxon>
    </lineage>
</organism>
<dbReference type="AlphaFoldDB" id="A0A1D2M119"/>
<evidence type="ECO:0000313" key="2">
    <source>
        <dbReference type="Proteomes" id="UP000094527"/>
    </source>
</evidence>
<accession>A0A1D2M119</accession>
<comment type="caution">
    <text evidence="1">The sequence shown here is derived from an EMBL/GenBank/DDBJ whole genome shotgun (WGS) entry which is preliminary data.</text>
</comment>
<reference evidence="1 2" key="1">
    <citation type="journal article" date="2016" name="Genome Biol. Evol.">
        <title>Gene Family Evolution Reflects Adaptation to Soil Environmental Stressors in the Genome of the Collembolan Orchesella cincta.</title>
        <authorList>
            <person name="Faddeeva-Vakhrusheva A."/>
            <person name="Derks M.F."/>
            <person name="Anvar S.Y."/>
            <person name="Agamennone V."/>
            <person name="Suring W."/>
            <person name="Smit S."/>
            <person name="van Straalen N.M."/>
            <person name="Roelofs D."/>
        </authorList>
    </citation>
    <scope>NUCLEOTIDE SEQUENCE [LARGE SCALE GENOMIC DNA]</scope>
    <source>
        <tissue evidence="1">Mixed pool</tissue>
    </source>
</reference>
<keyword evidence="2" id="KW-1185">Reference proteome</keyword>
<name>A0A1D2M119_ORCCI</name>